<dbReference type="Proteomes" id="UP000003160">
    <property type="component" value="Unassembled WGS sequence"/>
</dbReference>
<reference evidence="1 2" key="1">
    <citation type="submission" date="2009-10" db="EMBL/GenBank/DDBJ databases">
        <authorList>
            <person name="Qin X."/>
            <person name="Bachman B."/>
            <person name="Battles P."/>
            <person name="Bell A."/>
            <person name="Bess C."/>
            <person name="Bickham C."/>
            <person name="Chaboub L."/>
            <person name="Chen D."/>
            <person name="Coyle M."/>
            <person name="Deiros D.R."/>
            <person name="Dinh H."/>
            <person name="Forbes L."/>
            <person name="Fowler G."/>
            <person name="Francisco L."/>
            <person name="Fu Q."/>
            <person name="Gubbala S."/>
            <person name="Hale W."/>
            <person name="Han Y."/>
            <person name="Hemphill L."/>
            <person name="Highlander S.K."/>
            <person name="Hirani K."/>
            <person name="Hogues M."/>
            <person name="Jackson L."/>
            <person name="Jakkamsetti A."/>
            <person name="Javaid M."/>
            <person name="Jiang H."/>
            <person name="Korchina V."/>
            <person name="Kovar C."/>
            <person name="Lara F."/>
            <person name="Lee S."/>
            <person name="Mata R."/>
            <person name="Mathew T."/>
            <person name="Moen C."/>
            <person name="Morales K."/>
            <person name="Munidasa M."/>
            <person name="Nazareth L."/>
            <person name="Ngo R."/>
            <person name="Nguyen L."/>
            <person name="Okwuonu G."/>
            <person name="Ongeri F."/>
            <person name="Patil S."/>
            <person name="Petrosino J."/>
            <person name="Pham C."/>
            <person name="Pham P."/>
            <person name="Pu L.-L."/>
            <person name="Puazo M."/>
            <person name="Raj R."/>
            <person name="Reid J."/>
            <person name="Rouhana J."/>
            <person name="Saada N."/>
            <person name="Shang Y."/>
            <person name="Simmons D."/>
            <person name="Thornton R."/>
            <person name="Warren J."/>
            <person name="Weissenberger G."/>
            <person name="Zhang J."/>
            <person name="Zhang L."/>
            <person name="Zhou C."/>
            <person name="Zhu D."/>
            <person name="Muzny D."/>
            <person name="Worley K."/>
            <person name="Gibbs R."/>
        </authorList>
    </citation>
    <scope>NUCLEOTIDE SEQUENCE [LARGE SCALE GENOMIC DNA]</scope>
    <source>
        <strain evidence="1 2">DSM 17361</strain>
    </source>
</reference>
<accession>D1PZD0</accession>
<organism evidence="1 2">
    <name type="scientific">Hallella bergensis DSM 17361</name>
    <dbReference type="NCBI Taxonomy" id="585502"/>
    <lineage>
        <taxon>Bacteria</taxon>
        <taxon>Pseudomonadati</taxon>
        <taxon>Bacteroidota</taxon>
        <taxon>Bacteroidia</taxon>
        <taxon>Bacteroidales</taxon>
        <taxon>Prevotellaceae</taxon>
        <taxon>Hallella</taxon>
    </lineage>
</organism>
<protein>
    <submittedName>
        <fullName evidence="1">Uncharacterized protein</fullName>
    </submittedName>
</protein>
<dbReference type="AlphaFoldDB" id="D1PZD0"/>
<sequence length="44" mass="5200">MLPKSLANKAQGTSLEPKNMFFYWKVELKYRCFCLEMLNHNAFG</sequence>
<keyword evidence="2" id="KW-1185">Reference proteome</keyword>
<evidence type="ECO:0000313" key="2">
    <source>
        <dbReference type="Proteomes" id="UP000003160"/>
    </source>
</evidence>
<name>D1PZD0_9BACT</name>
<comment type="caution">
    <text evidence="1">The sequence shown here is derived from an EMBL/GenBank/DDBJ whole genome shotgun (WGS) entry which is preliminary data.</text>
</comment>
<evidence type="ECO:0000313" key="1">
    <source>
        <dbReference type="EMBL" id="EFA43364.1"/>
    </source>
</evidence>
<dbReference type="EMBL" id="ACKS01000082">
    <property type="protein sequence ID" value="EFA43364.1"/>
    <property type="molecule type" value="Genomic_DNA"/>
</dbReference>
<gene>
    <name evidence="1" type="ORF">HMPREF0645_2315</name>
</gene>
<proteinExistence type="predicted"/>
<dbReference type="HOGENOM" id="CLU_3220058_0_0_10"/>